<protein>
    <recommendedName>
        <fullName evidence="3">F-box domain-containing protein</fullName>
    </recommendedName>
</protein>
<accession>A0AAF0Y4H9</accession>
<dbReference type="GeneID" id="87806902"/>
<dbReference type="EMBL" id="CP086716">
    <property type="protein sequence ID" value="WOO80148.1"/>
    <property type="molecule type" value="Genomic_DNA"/>
</dbReference>
<dbReference type="RefSeq" id="XP_062626180.1">
    <property type="nucleotide sequence ID" value="XM_062770196.1"/>
</dbReference>
<sequence>MPSLSQFLRKMTCTHADPHVADATTTNSEKTAQPAMFIDAEYFPTIMGNILDACDRPTLIHLRSVNKKMKSVSDSHLFHHVMVNDVTVEHKGKLSKEMRVFEIVDGEERRLPVLANCRVKVGRDGIVGVGDTFHKQEVIAKTLAHVRILDVNTATHYVEKLAPFFPNLDIVRIHHANTCHNQNAYPTTHFYAPTVVVYGSLLAPIPFQHIRDRDDSRPTKPGKVVVMPIPERYACEGHDIDSFTLFQWSDKADFVIVLSALGSLSTGIIFRPIGCGSTFKCFLDTLRLSLRSAINSDIPPTSITVVGLEDVLTMRYFICMDAKNLTAKKLSLSQLLMPALYWPQFSDDAEDNAGHHAIFAELGGFIADGKVKALSLSQYEDTLTEDEFLLGSHPNLKLLMDVCACREPGA</sequence>
<organism evidence="1 2">
    <name type="scientific">Vanrija pseudolonga</name>
    <dbReference type="NCBI Taxonomy" id="143232"/>
    <lineage>
        <taxon>Eukaryota</taxon>
        <taxon>Fungi</taxon>
        <taxon>Dikarya</taxon>
        <taxon>Basidiomycota</taxon>
        <taxon>Agaricomycotina</taxon>
        <taxon>Tremellomycetes</taxon>
        <taxon>Trichosporonales</taxon>
        <taxon>Trichosporonaceae</taxon>
        <taxon>Vanrija</taxon>
    </lineage>
</organism>
<evidence type="ECO:0000313" key="1">
    <source>
        <dbReference type="EMBL" id="WOO80148.1"/>
    </source>
</evidence>
<evidence type="ECO:0008006" key="3">
    <source>
        <dbReference type="Google" id="ProtNLM"/>
    </source>
</evidence>
<dbReference type="AlphaFoldDB" id="A0AAF0Y4H9"/>
<keyword evidence="2" id="KW-1185">Reference proteome</keyword>
<proteinExistence type="predicted"/>
<evidence type="ECO:0000313" key="2">
    <source>
        <dbReference type="Proteomes" id="UP000827549"/>
    </source>
</evidence>
<gene>
    <name evidence="1" type="ORF">LOC62_03G003661</name>
</gene>
<dbReference type="Proteomes" id="UP000827549">
    <property type="component" value="Chromosome 3"/>
</dbReference>
<reference evidence="1" key="1">
    <citation type="submission" date="2023-10" db="EMBL/GenBank/DDBJ databases">
        <authorList>
            <person name="Noh H."/>
        </authorList>
    </citation>
    <scope>NUCLEOTIDE SEQUENCE</scope>
    <source>
        <strain evidence="1">DUCC4014</strain>
    </source>
</reference>
<name>A0AAF0Y4H9_9TREE</name>